<dbReference type="PANTHER" id="PTHR11961">
    <property type="entry name" value="CYTOCHROME C"/>
    <property type="match status" value="1"/>
</dbReference>
<keyword evidence="7" id="KW-0732">Signal</keyword>
<dbReference type="AlphaFoldDB" id="A0A085U0W0"/>
<dbReference type="eggNOG" id="COG3474">
    <property type="taxonomic scope" value="Bacteria"/>
</dbReference>
<accession>A0A085U0W0</accession>
<protein>
    <submittedName>
        <fullName evidence="9">Cytochrome c, class I</fullName>
    </submittedName>
</protein>
<dbReference type="InterPro" id="IPR002327">
    <property type="entry name" value="Cyt_c_1A/1B"/>
</dbReference>
<name>A0A085U0W0_9RHOB</name>
<dbReference type="GO" id="GO:0009055">
    <property type="term" value="F:electron transfer activity"/>
    <property type="evidence" value="ECO:0007669"/>
    <property type="project" value="InterPro"/>
</dbReference>
<sequence>MKFSMIAVITAVAMAGPALAQDAAKGEKEFKKCKACHSIVAPDGTAIFKGGKVGPNLYNVVGRPVASEEGYRYKDGIKELAETGAVWTEADLAEYMTDPSKYLEEKTGDPKAKSGMGYKQKKDQADIAAYLASPAVSPDNPANK</sequence>
<evidence type="ECO:0000256" key="7">
    <source>
        <dbReference type="SAM" id="SignalP"/>
    </source>
</evidence>
<evidence type="ECO:0000256" key="2">
    <source>
        <dbReference type="ARBA" id="ARBA00022617"/>
    </source>
</evidence>
<dbReference type="InterPro" id="IPR009056">
    <property type="entry name" value="Cyt_c-like_dom"/>
</dbReference>
<feature type="chain" id="PRO_5001797818" evidence="7">
    <location>
        <begin position="21"/>
        <end position="144"/>
    </location>
</feature>
<keyword evidence="4" id="KW-0249">Electron transport</keyword>
<evidence type="ECO:0000256" key="6">
    <source>
        <dbReference type="PROSITE-ProRule" id="PRU00433"/>
    </source>
</evidence>
<dbReference type="SUPFAM" id="SSF46626">
    <property type="entry name" value="Cytochrome c"/>
    <property type="match status" value="1"/>
</dbReference>
<evidence type="ECO:0000313" key="10">
    <source>
        <dbReference type="Proteomes" id="UP000028607"/>
    </source>
</evidence>
<keyword evidence="5 6" id="KW-0408">Iron</keyword>
<evidence type="ECO:0000256" key="3">
    <source>
        <dbReference type="ARBA" id="ARBA00022723"/>
    </source>
</evidence>
<evidence type="ECO:0000259" key="8">
    <source>
        <dbReference type="PROSITE" id="PS51007"/>
    </source>
</evidence>
<dbReference type="GO" id="GO:0020037">
    <property type="term" value="F:heme binding"/>
    <property type="evidence" value="ECO:0007669"/>
    <property type="project" value="InterPro"/>
</dbReference>
<dbReference type="InterPro" id="IPR036909">
    <property type="entry name" value="Cyt_c-like_dom_sf"/>
</dbReference>
<feature type="signal peptide" evidence="7">
    <location>
        <begin position="1"/>
        <end position="20"/>
    </location>
</feature>
<gene>
    <name evidence="9" type="ORF">DW2_00575</name>
</gene>
<organism evidence="9 10">
    <name type="scientific">Thioclava atlantica</name>
    <dbReference type="NCBI Taxonomy" id="1317124"/>
    <lineage>
        <taxon>Bacteria</taxon>
        <taxon>Pseudomonadati</taxon>
        <taxon>Pseudomonadota</taxon>
        <taxon>Alphaproteobacteria</taxon>
        <taxon>Rhodobacterales</taxon>
        <taxon>Paracoccaceae</taxon>
        <taxon>Thioclava</taxon>
    </lineage>
</organism>
<evidence type="ECO:0000313" key="9">
    <source>
        <dbReference type="EMBL" id="KFE36607.1"/>
    </source>
</evidence>
<reference evidence="10" key="1">
    <citation type="submission" date="2013-04" db="EMBL/GenBank/DDBJ databases">
        <title>Thioclava sp. 13D2W-2 Genome Sequencing.</title>
        <authorList>
            <person name="Lai Q."/>
            <person name="Li G."/>
            <person name="Shao Z."/>
        </authorList>
    </citation>
    <scope>NUCLEOTIDE SEQUENCE [LARGE SCALE GENOMIC DNA]</scope>
    <source>
        <strain evidence="10">13D2W-2</strain>
    </source>
</reference>
<keyword evidence="1" id="KW-0813">Transport</keyword>
<dbReference type="RefSeq" id="WP_038142497.1">
    <property type="nucleotide sequence ID" value="NZ_AQRC01000001.1"/>
</dbReference>
<proteinExistence type="predicted"/>
<keyword evidence="3 6" id="KW-0479">Metal-binding</keyword>
<evidence type="ECO:0000256" key="1">
    <source>
        <dbReference type="ARBA" id="ARBA00022448"/>
    </source>
</evidence>
<reference evidence="9 10" key="2">
    <citation type="journal article" date="2015" name="Antonie Van Leeuwenhoek">
        <title>Thioclava indica sp. nov., isolated from surface seawater of the Indian Ocean.</title>
        <authorList>
            <person name="Liu Y."/>
            <person name="Lai Q."/>
            <person name="Du J."/>
            <person name="Xu H."/>
            <person name="Jiang L."/>
            <person name="Shao Z."/>
        </authorList>
    </citation>
    <scope>NUCLEOTIDE SEQUENCE [LARGE SCALE GENOMIC DNA]</scope>
    <source>
        <strain evidence="9 10">13D2W-2</strain>
    </source>
</reference>
<dbReference type="GO" id="GO:0046872">
    <property type="term" value="F:metal ion binding"/>
    <property type="evidence" value="ECO:0007669"/>
    <property type="project" value="UniProtKB-KW"/>
</dbReference>
<evidence type="ECO:0000256" key="5">
    <source>
        <dbReference type="ARBA" id="ARBA00023004"/>
    </source>
</evidence>
<dbReference type="PROSITE" id="PS51007">
    <property type="entry name" value="CYTC"/>
    <property type="match status" value="1"/>
</dbReference>
<dbReference type="PATRIC" id="fig|1317124.6.peg.109"/>
<dbReference type="Proteomes" id="UP000028607">
    <property type="component" value="Unassembled WGS sequence"/>
</dbReference>
<dbReference type="OrthoDB" id="9805828at2"/>
<comment type="caution">
    <text evidence="9">The sequence shown here is derived from an EMBL/GenBank/DDBJ whole genome shotgun (WGS) entry which is preliminary data.</text>
</comment>
<feature type="domain" description="Cytochrome c" evidence="8">
    <location>
        <begin position="21"/>
        <end position="135"/>
    </location>
</feature>
<keyword evidence="10" id="KW-1185">Reference proteome</keyword>
<dbReference type="EMBL" id="AQRC01000001">
    <property type="protein sequence ID" value="KFE36607.1"/>
    <property type="molecule type" value="Genomic_DNA"/>
</dbReference>
<dbReference type="Gene3D" id="1.10.760.10">
    <property type="entry name" value="Cytochrome c-like domain"/>
    <property type="match status" value="1"/>
</dbReference>
<dbReference type="STRING" id="1317124.DW2_00575"/>
<evidence type="ECO:0000256" key="4">
    <source>
        <dbReference type="ARBA" id="ARBA00022982"/>
    </source>
</evidence>
<keyword evidence="2 6" id="KW-0349">Heme</keyword>